<dbReference type="RefSeq" id="WP_218286593.1">
    <property type="nucleotide sequence ID" value="NZ_CP076448.1"/>
</dbReference>
<dbReference type="Proteomes" id="UP000694001">
    <property type="component" value="Chromosome"/>
</dbReference>
<proteinExistence type="predicted"/>
<name>A0A975YKJ6_9PROT</name>
<dbReference type="EMBL" id="CP076448">
    <property type="protein sequence ID" value="QXM25537.1"/>
    <property type="molecule type" value="Genomic_DNA"/>
</dbReference>
<keyword evidence="1" id="KW-0472">Membrane</keyword>
<evidence type="ECO:0000256" key="1">
    <source>
        <dbReference type="SAM" id="Phobius"/>
    </source>
</evidence>
<feature type="transmembrane region" description="Helical" evidence="1">
    <location>
        <begin position="43"/>
        <end position="64"/>
    </location>
</feature>
<gene>
    <name evidence="2" type="ORF">KO353_04775</name>
</gene>
<dbReference type="PANTHER" id="PTHR38602">
    <property type="entry name" value="INNER MEMBRANE PROTEIN-RELATED"/>
    <property type="match status" value="1"/>
</dbReference>
<keyword evidence="3" id="KW-1185">Reference proteome</keyword>
<evidence type="ECO:0000313" key="2">
    <source>
        <dbReference type="EMBL" id="QXM25537.1"/>
    </source>
</evidence>
<accession>A0A975YKJ6</accession>
<keyword evidence="1" id="KW-0812">Transmembrane</keyword>
<organism evidence="2 3">
    <name type="scientific">Elioraea tepida</name>
    <dbReference type="NCBI Taxonomy" id="2843330"/>
    <lineage>
        <taxon>Bacteria</taxon>
        <taxon>Pseudomonadati</taxon>
        <taxon>Pseudomonadota</taxon>
        <taxon>Alphaproteobacteria</taxon>
        <taxon>Acetobacterales</taxon>
        <taxon>Elioraeaceae</taxon>
        <taxon>Elioraea</taxon>
    </lineage>
</organism>
<keyword evidence="1" id="KW-1133">Transmembrane helix</keyword>
<dbReference type="PANTHER" id="PTHR38602:SF1">
    <property type="entry name" value="INNER MEMBRANE PROTEIN"/>
    <property type="match status" value="1"/>
</dbReference>
<dbReference type="AlphaFoldDB" id="A0A975YKJ6"/>
<protein>
    <submittedName>
        <fullName evidence="2">DUF2065 domain-containing protein</fullName>
    </submittedName>
</protein>
<dbReference type="KEGG" id="elio:KO353_04775"/>
<evidence type="ECO:0000313" key="3">
    <source>
        <dbReference type="Proteomes" id="UP000694001"/>
    </source>
</evidence>
<sequence>MSVALLLAALGLVIAAEGLLYAAFPAQVRRALAALLSLEDGALRAVGVAAATLGLLIVALASLLV</sequence>
<dbReference type="Pfam" id="PF09838">
    <property type="entry name" value="DUF2065"/>
    <property type="match status" value="1"/>
</dbReference>
<reference evidence="2" key="1">
    <citation type="submission" date="2021-06" db="EMBL/GenBank/DDBJ databases">
        <title>Elioraea tepida, sp. nov., a moderately thermophilic aerobic anoxygenic phototrophic bacterium isolated from an alkaline siliceous hot spring mat community in Yellowstone National Park, WY, USA.</title>
        <authorList>
            <person name="Saini M.K."/>
            <person name="Yoshida S."/>
            <person name="Sebastian A."/>
            <person name="Hirose S."/>
            <person name="Hara E."/>
            <person name="Tamaki H."/>
            <person name="Soulier N.T."/>
            <person name="Albert I."/>
            <person name="Hanada S."/>
            <person name="Bryant D.A."/>
            <person name="Tank M."/>
        </authorList>
    </citation>
    <scope>NUCLEOTIDE SEQUENCE</scope>
    <source>
        <strain evidence="2">MS-P2</strain>
    </source>
</reference>
<dbReference type="InterPro" id="IPR019201">
    <property type="entry name" value="DUF2065"/>
</dbReference>